<dbReference type="Gene3D" id="3.40.50.300">
    <property type="entry name" value="P-loop containing nucleotide triphosphate hydrolases"/>
    <property type="match status" value="1"/>
</dbReference>
<dbReference type="InterPro" id="IPR003593">
    <property type="entry name" value="AAA+_ATPase"/>
</dbReference>
<gene>
    <name evidence="7" type="ORF">V5O49_16925</name>
</gene>
<sequence>MADVRPPGGDVAVEGELAIETRGLRKTYRSVRGRRVGVEDLDLQVPVGGVHGFLGPNGSGKTTTIRMLLGLVRPDRGSATIFGHDVPRHLPDVVGRVGAIVESPTFFPAFSARANLRLLADGIEAPRERVDAVLDDVGLTGRARDRYRTYSLGMKQRLAIAATLLKDPDLLIFDEPTNGLDPAGIHEIRRTMRDLGDRGKTVLVSSHILAEVEQVADTVSIVARGRLVASGRVTDLISGQGGAAVRVVVAPDDVAIATSLLASRGLVARHEDDALVVEGADPAGVNRMLGEQGVWAREIAPRQVDLESVFLGLTQHETPGGRDHRGGRRRRRRDAEPPVEPVEPAATPAATSSGTGRADGGEEA</sequence>
<name>A0ABU7ZBE3_9MICO</name>
<accession>A0ABU7ZBE3</accession>
<evidence type="ECO:0000313" key="7">
    <source>
        <dbReference type="EMBL" id="MEG3616811.1"/>
    </source>
</evidence>
<evidence type="ECO:0000259" key="6">
    <source>
        <dbReference type="PROSITE" id="PS50893"/>
    </source>
</evidence>
<dbReference type="SUPFAM" id="SSF52540">
    <property type="entry name" value="P-loop containing nucleoside triphosphate hydrolases"/>
    <property type="match status" value="1"/>
</dbReference>
<proteinExistence type="inferred from homology"/>
<keyword evidence="4 7" id="KW-0067">ATP-binding</keyword>
<feature type="domain" description="ABC transporter" evidence="6">
    <location>
        <begin position="19"/>
        <end position="249"/>
    </location>
</feature>
<keyword evidence="3" id="KW-0547">Nucleotide-binding</keyword>
<dbReference type="GO" id="GO:0005524">
    <property type="term" value="F:ATP binding"/>
    <property type="evidence" value="ECO:0007669"/>
    <property type="project" value="UniProtKB-KW"/>
</dbReference>
<evidence type="ECO:0000256" key="2">
    <source>
        <dbReference type="ARBA" id="ARBA00022448"/>
    </source>
</evidence>
<evidence type="ECO:0000256" key="4">
    <source>
        <dbReference type="ARBA" id="ARBA00022840"/>
    </source>
</evidence>
<dbReference type="Pfam" id="PF00005">
    <property type="entry name" value="ABC_tran"/>
    <property type="match status" value="1"/>
</dbReference>
<keyword evidence="8" id="KW-1185">Reference proteome</keyword>
<dbReference type="PROSITE" id="PS50893">
    <property type="entry name" value="ABC_TRANSPORTER_2"/>
    <property type="match status" value="1"/>
</dbReference>
<dbReference type="SMART" id="SM00382">
    <property type="entry name" value="AAA"/>
    <property type="match status" value="1"/>
</dbReference>
<comment type="similarity">
    <text evidence="1">Belongs to the ABC transporter superfamily.</text>
</comment>
<evidence type="ECO:0000256" key="5">
    <source>
        <dbReference type="SAM" id="MobiDB-lite"/>
    </source>
</evidence>
<dbReference type="RefSeq" id="WP_332903238.1">
    <property type="nucleotide sequence ID" value="NZ_JBAGLP010000120.1"/>
</dbReference>
<dbReference type="PROSITE" id="PS00211">
    <property type="entry name" value="ABC_TRANSPORTER_1"/>
    <property type="match status" value="1"/>
</dbReference>
<comment type="caution">
    <text evidence="7">The sequence shown here is derived from an EMBL/GenBank/DDBJ whole genome shotgun (WGS) entry which is preliminary data.</text>
</comment>
<reference evidence="7" key="1">
    <citation type="journal article" date="2024" name="Antonie Van Leeuwenhoek">
        <title>Isoptericola haloaureus sp. nov., a dimorphic actinobacterium isolated from mangrove sediments of southeast India, implicating biosaline agricultural significance through nitrogen fixation and salt tolerance genes.</title>
        <authorList>
            <person name="Prathaban M."/>
            <person name="Prathiviraj R."/>
            <person name="Ravichandran M."/>
            <person name="Natarajan S.D."/>
            <person name="Sobanaa M."/>
            <person name="Hari Krishna Kumar S."/>
            <person name="Chandrasekar V."/>
            <person name="Selvin J."/>
        </authorList>
    </citation>
    <scope>NUCLEOTIDE SEQUENCE</scope>
    <source>
        <strain evidence="7">MP1014</strain>
    </source>
</reference>
<dbReference type="Proteomes" id="UP001310387">
    <property type="component" value="Unassembled WGS sequence"/>
</dbReference>
<dbReference type="PANTHER" id="PTHR43335">
    <property type="entry name" value="ABC TRANSPORTER, ATP-BINDING PROTEIN"/>
    <property type="match status" value="1"/>
</dbReference>
<feature type="region of interest" description="Disordered" evidence="5">
    <location>
        <begin position="312"/>
        <end position="364"/>
    </location>
</feature>
<dbReference type="InterPro" id="IPR003439">
    <property type="entry name" value="ABC_transporter-like_ATP-bd"/>
</dbReference>
<feature type="compositionally biased region" description="Low complexity" evidence="5">
    <location>
        <begin position="342"/>
        <end position="356"/>
    </location>
</feature>
<dbReference type="InterPro" id="IPR017871">
    <property type="entry name" value="ABC_transporter-like_CS"/>
</dbReference>
<organism evidence="7 8">
    <name type="scientific">Isoptericola haloaureus</name>
    <dbReference type="NCBI Taxonomy" id="1542902"/>
    <lineage>
        <taxon>Bacteria</taxon>
        <taxon>Bacillati</taxon>
        <taxon>Actinomycetota</taxon>
        <taxon>Actinomycetes</taxon>
        <taxon>Micrococcales</taxon>
        <taxon>Promicromonosporaceae</taxon>
        <taxon>Isoptericola</taxon>
    </lineage>
</organism>
<evidence type="ECO:0000313" key="8">
    <source>
        <dbReference type="Proteomes" id="UP001310387"/>
    </source>
</evidence>
<dbReference type="EMBL" id="JBAGLP010000120">
    <property type="protein sequence ID" value="MEG3616811.1"/>
    <property type="molecule type" value="Genomic_DNA"/>
</dbReference>
<dbReference type="InterPro" id="IPR027417">
    <property type="entry name" value="P-loop_NTPase"/>
</dbReference>
<evidence type="ECO:0000256" key="3">
    <source>
        <dbReference type="ARBA" id="ARBA00022741"/>
    </source>
</evidence>
<protein>
    <submittedName>
        <fullName evidence="7">ATP-binding cassette domain-containing protein</fullName>
    </submittedName>
</protein>
<keyword evidence="2" id="KW-0813">Transport</keyword>
<evidence type="ECO:0000256" key="1">
    <source>
        <dbReference type="ARBA" id="ARBA00005417"/>
    </source>
</evidence>
<dbReference type="PANTHER" id="PTHR43335:SF4">
    <property type="entry name" value="ABC TRANSPORTER, ATP-BINDING PROTEIN"/>
    <property type="match status" value="1"/>
</dbReference>
<reference evidence="7" key="2">
    <citation type="submission" date="2024-02" db="EMBL/GenBank/DDBJ databases">
        <authorList>
            <person name="Prathaban M."/>
            <person name="Mythili R."/>
            <person name="Sharmila Devi N."/>
            <person name="Sobanaa M."/>
            <person name="Prathiviraj R."/>
            <person name="Selvin J."/>
        </authorList>
    </citation>
    <scope>NUCLEOTIDE SEQUENCE</scope>
    <source>
        <strain evidence="7">MP1014</strain>
    </source>
</reference>